<dbReference type="InterPro" id="IPR050849">
    <property type="entry name" value="HAD-like_hydrolase_phosphatase"/>
</dbReference>
<dbReference type="RefSeq" id="WP_062297620.1">
    <property type="nucleotide sequence ID" value="NZ_CP012036.1"/>
</dbReference>
<dbReference type="InterPro" id="IPR036412">
    <property type="entry name" value="HAD-like_sf"/>
</dbReference>
<dbReference type="EMBL" id="CP012036">
    <property type="protein sequence ID" value="ALF55960.1"/>
    <property type="molecule type" value="Genomic_DNA"/>
</dbReference>
<dbReference type="Pfam" id="PF12710">
    <property type="entry name" value="HAD"/>
    <property type="match status" value="1"/>
</dbReference>
<name>A0A0M4SQM3_9NOSO</name>
<protein>
    <submittedName>
        <fullName evidence="1">2-hydroxy-3-keto-5-methylthiopentenyl-1-phosphate phosphatase</fullName>
    </submittedName>
</protein>
<accession>A0A0M4SQM3</accession>
<reference evidence="1 2" key="2">
    <citation type="journal article" date="2016" name="Genome Announc.">
        <title>Draft Genome Sequence of the N2-Fixing Cyanobacterium Nostoc piscinale CENA21, Isolated from the Brazilian Amazon Floodplain.</title>
        <authorList>
            <person name="Leao T."/>
            <person name="Guimaraes P.I."/>
            <person name="de Melo A.G."/>
            <person name="Ramos R.T."/>
            <person name="Leao P.N."/>
            <person name="Silva A."/>
            <person name="Fiore M.F."/>
            <person name="Schneider M.P."/>
        </authorList>
    </citation>
    <scope>NUCLEOTIDE SEQUENCE [LARGE SCALE GENOMIC DNA]</scope>
    <source>
        <strain evidence="1 2">CENA21</strain>
    </source>
</reference>
<keyword evidence="2" id="KW-1185">Reference proteome</keyword>
<dbReference type="AlphaFoldDB" id="A0A0M4SQM3"/>
<dbReference type="NCBIfam" id="TIGR01488">
    <property type="entry name" value="HAD-SF-IB"/>
    <property type="match status" value="1"/>
</dbReference>
<dbReference type="Proteomes" id="UP000062645">
    <property type="component" value="Chromosome"/>
</dbReference>
<dbReference type="PANTHER" id="PTHR28181:SF2">
    <property type="entry name" value="PHOSPHORIC MONOESTER HYDROLASE"/>
    <property type="match status" value="1"/>
</dbReference>
<dbReference type="KEGG" id="npz:ACX27_28950"/>
<proteinExistence type="predicted"/>
<dbReference type="PANTHER" id="PTHR28181">
    <property type="entry name" value="UPF0655 PROTEIN YCR015C"/>
    <property type="match status" value="1"/>
</dbReference>
<dbReference type="Gene3D" id="3.40.50.1000">
    <property type="entry name" value="HAD superfamily/HAD-like"/>
    <property type="match status" value="1"/>
</dbReference>
<dbReference type="InterPro" id="IPR023214">
    <property type="entry name" value="HAD_sf"/>
</dbReference>
<evidence type="ECO:0000313" key="1">
    <source>
        <dbReference type="EMBL" id="ALF55960.1"/>
    </source>
</evidence>
<dbReference type="STRING" id="224013.ACX27_28950"/>
<evidence type="ECO:0000313" key="2">
    <source>
        <dbReference type="Proteomes" id="UP000062645"/>
    </source>
</evidence>
<dbReference type="OrthoDB" id="9804940at2"/>
<dbReference type="PATRIC" id="fig|224013.5.peg.6925"/>
<organism evidence="1 2">
    <name type="scientific">Nostoc piscinale CENA21</name>
    <dbReference type="NCBI Taxonomy" id="224013"/>
    <lineage>
        <taxon>Bacteria</taxon>
        <taxon>Bacillati</taxon>
        <taxon>Cyanobacteriota</taxon>
        <taxon>Cyanophyceae</taxon>
        <taxon>Nostocales</taxon>
        <taxon>Nostocaceae</taxon>
        <taxon>Nostoc</taxon>
    </lineage>
</organism>
<dbReference type="Gene3D" id="3.90.1470.20">
    <property type="match status" value="1"/>
</dbReference>
<reference evidence="2" key="1">
    <citation type="submission" date="2015-07" db="EMBL/GenBank/DDBJ databases">
        <title>Genome Of Nitrogen-Fixing Cyanobacterium Nostoc piscinale CENA21 From Solimoes/Amazon River Floodplain Sediments And Comparative Genomics To Uncover Biosynthetic Natural Products Potential.</title>
        <authorList>
            <person name="Leao T.F."/>
            <person name="Leao P.N."/>
            <person name="Guimaraes P.I."/>
            <person name="de Melo A.G.C."/>
            <person name="Ramos R.T.J."/>
            <person name="Silva A."/>
            <person name="Fiore M.F."/>
            <person name="Schneider M.P.C."/>
        </authorList>
    </citation>
    <scope>NUCLEOTIDE SEQUENCE [LARGE SCALE GENOMIC DNA]</scope>
    <source>
        <strain evidence="2">CENA21</strain>
    </source>
</reference>
<gene>
    <name evidence="1" type="ORF">ACX27_28950</name>
</gene>
<sequence>MKRIVFCDFDGTITVEETFVAVLKKFAPEVAAQFLPEMYVQRVTLREGVKKILESIPSYQYGKIVEFTRSQSIRKGFVELLNFLDSQNVPLVVVSGGLRGMVEVVLGEIAQRITAIHAVDIDTSGAYFKVNSDYEGGTELVAKVQVMAKYPADETIAIGDSLTDLNMGLQASIVFARDRLAYYLDQHQKPYIPWNTFSDVQEYLQQLWKL</sequence>
<dbReference type="SUPFAM" id="SSF56784">
    <property type="entry name" value="HAD-like"/>
    <property type="match status" value="1"/>
</dbReference>